<dbReference type="PANTHER" id="PTHR44846">
    <property type="entry name" value="MANNOSYL-D-GLYCERATE TRANSPORT/METABOLISM SYSTEM REPRESSOR MNGR-RELATED"/>
    <property type="match status" value="1"/>
</dbReference>
<comment type="caution">
    <text evidence="6">The sequence shown here is derived from an EMBL/GenBank/DDBJ whole genome shotgun (WGS) entry which is preliminary data.</text>
</comment>
<feature type="region of interest" description="Disordered" evidence="4">
    <location>
        <begin position="1"/>
        <end position="21"/>
    </location>
</feature>
<keyword evidence="1" id="KW-0805">Transcription regulation</keyword>
<evidence type="ECO:0000256" key="2">
    <source>
        <dbReference type="ARBA" id="ARBA00023125"/>
    </source>
</evidence>
<dbReference type="Pfam" id="PF07702">
    <property type="entry name" value="UTRA"/>
    <property type="match status" value="1"/>
</dbReference>
<dbReference type="SUPFAM" id="SSF64288">
    <property type="entry name" value="Chorismate lyase-like"/>
    <property type="match status" value="1"/>
</dbReference>
<gene>
    <name evidence="6" type="ORF">ACFFIC_23630</name>
</gene>
<evidence type="ECO:0000313" key="6">
    <source>
        <dbReference type="EMBL" id="MFC0388509.1"/>
    </source>
</evidence>
<dbReference type="PANTHER" id="PTHR44846:SF1">
    <property type="entry name" value="MANNOSYL-D-GLYCERATE TRANSPORT_METABOLISM SYSTEM REPRESSOR MNGR-RELATED"/>
    <property type="match status" value="1"/>
</dbReference>
<protein>
    <submittedName>
        <fullName evidence="6">GntR family transcriptional regulator</fullName>
    </submittedName>
</protein>
<accession>A0ABV6IY32</accession>
<dbReference type="SUPFAM" id="SSF46785">
    <property type="entry name" value="Winged helix' DNA-binding domain"/>
    <property type="match status" value="1"/>
</dbReference>
<evidence type="ECO:0000256" key="1">
    <source>
        <dbReference type="ARBA" id="ARBA00023015"/>
    </source>
</evidence>
<evidence type="ECO:0000256" key="4">
    <source>
        <dbReference type="SAM" id="MobiDB-lite"/>
    </source>
</evidence>
<dbReference type="EMBL" id="JBHLVZ010000084">
    <property type="protein sequence ID" value="MFC0388509.1"/>
    <property type="molecule type" value="Genomic_DNA"/>
</dbReference>
<dbReference type="CDD" id="cd07377">
    <property type="entry name" value="WHTH_GntR"/>
    <property type="match status" value="1"/>
</dbReference>
<name>A0ABV6IY32_9PROT</name>
<dbReference type="Gene3D" id="3.40.1410.10">
    <property type="entry name" value="Chorismate lyase-like"/>
    <property type="match status" value="1"/>
</dbReference>
<dbReference type="Proteomes" id="UP001589789">
    <property type="component" value="Unassembled WGS sequence"/>
</dbReference>
<dbReference type="PROSITE" id="PS50949">
    <property type="entry name" value="HTH_GNTR"/>
    <property type="match status" value="1"/>
</dbReference>
<dbReference type="PRINTS" id="PR00035">
    <property type="entry name" value="HTHGNTR"/>
</dbReference>
<dbReference type="InterPro" id="IPR000524">
    <property type="entry name" value="Tscrpt_reg_HTH_GntR"/>
</dbReference>
<dbReference type="SMART" id="SM00866">
    <property type="entry name" value="UTRA"/>
    <property type="match status" value="1"/>
</dbReference>
<dbReference type="InterPro" id="IPR028978">
    <property type="entry name" value="Chorismate_lyase_/UTRA_dom_sf"/>
</dbReference>
<dbReference type="InterPro" id="IPR036390">
    <property type="entry name" value="WH_DNA-bd_sf"/>
</dbReference>
<dbReference type="InterPro" id="IPR036388">
    <property type="entry name" value="WH-like_DNA-bd_sf"/>
</dbReference>
<proteinExistence type="predicted"/>
<organism evidence="6 7">
    <name type="scientific">Muricoccus vinaceus</name>
    <dbReference type="NCBI Taxonomy" id="424704"/>
    <lineage>
        <taxon>Bacteria</taxon>
        <taxon>Pseudomonadati</taxon>
        <taxon>Pseudomonadota</taxon>
        <taxon>Alphaproteobacteria</taxon>
        <taxon>Acetobacterales</taxon>
        <taxon>Roseomonadaceae</taxon>
        <taxon>Muricoccus</taxon>
    </lineage>
</organism>
<dbReference type="SMART" id="SM00345">
    <property type="entry name" value="HTH_GNTR"/>
    <property type="match status" value="1"/>
</dbReference>
<dbReference type="RefSeq" id="WP_377054992.1">
    <property type="nucleotide sequence ID" value="NZ_JBHLVZ010000084.1"/>
</dbReference>
<sequence>MSLTVSRADPPPGALPGRDAPGAFGLESLQPLDTTSAMPLYMQLAERLAAPIRADHAALVGHALPTELECMAYFGVSRPTVRQAMAQLVSMGLVARGRGRGTFVAPERLNHDVSLAFEDEMRAARRTVRFQVLSRTRVPAPAAVAQRLGVPVGEAVEHIERLRFLDDEVFAFEQRFLPLPVAEHVTAAMLSTKAIISLLTEAMGQSPARITNTVRCIPTEARIARALGVPSRTPLLHTEHTYYAASGAPVLHGTVWFHGERFQFTLDSPIQSGTHG</sequence>
<dbReference type="InterPro" id="IPR011663">
    <property type="entry name" value="UTRA"/>
</dbReference>
<feature type="domain" description="HTH gntR-type" evidence="5">
    <location>
        <begin position="38"/>
        <end position="107"/>
    </location>
</feature>
<keyword evidence="7" id="KW-1185">Reference proteome</keyword>
<dbReference type="InterPro" id="IPR050679">
    <property type="entry name" value="Bact_HTH_transcr_reg"/>
</dbReference>
<dbReference type="Pfam" id="PF00392">
    <property type="entry name" value="GntR"/>
    <property type="match status" value="1"/>
</dbReference>
<evidence type="ECO:0000313" key="7">
    <source>
        <dbReference type="Proteomes" id="UP001589789"/>
    </source>
</evidence>
<keyword evidence="2" id="KW-0238">DNA-binding</keyword>
<evidence type="ECO:0000259" key="5">
    <source>
        <dbReference type="PROSITE" id="PS50949"/>
    </source>
</evidence>
<dbReference type="Gene3D" id="1.10.10.10">
    <property type="entry name" value="Winged helix-like DNA-binding domain superfamily/Winged helix DNA-binding domain"/>
    <property type="match status" value="1"/>
</dbReference>
<keyword evidence="3" id="KW-0804">Transcription</keyword>
<evidence type="ECO:0000256" key="3">
    <source>
        <dbReference type="ARBA" id="ARBA00023163"/>
    </source>
</evidence>
<reference evidence="6 7" key="1">
    <citation type="submission" date="2024-09" db="EMBL/GenBank/DDBJ databases">
        <authorList>
            <person name="Sun Q."/>
            <person name="Mori K."/>
        </authorList>
    </citation>
    <scope>NUCLEOTIDE SEQUENCE [LARGE SCALE GENOMIC DNA]</scope>
    <source>
        <strain evidence="6 7">CCM 7468</strain>
    </source>
</reference>